<dbReference type="InterPro" id="IPR025146">
    <property type="entry name" value="DUF4088"/>
</dbReference>
<dbReference type="OrthoDB" id="8717545at2"/>
<evidence type="ECO:0000313" key="2">
    <source>
        <dbReference type="Proteomes" id="UP000318141"/>
    </source>
</evidence>
<evidence type="ECO:0000313" key="1">
    <source>
        <dbReference type="EMBL" id="TWG79449.1"/>
    </source>
</evidence>
<organism evidence="1 2">
    <name type="scientific">Cupriavidus gilardii J11</name>
    <dbReference type="NCBI Taxonomy" id="936133"/>
    <lineage>
        <taxon>Bacteria</taxon>
        <taxon>Pseudomonadati</taxon>
        <taxon>Pseudomonadota</taxon>
        <taxon>Betaproteobacteria</taxon>
        <taxon>Burkholderiales</taxon>
        <taxon>Burkholderiaceae</taxon>
        <taxon>Cupriavidus</taxon>
    </lineage>
</organism>
<comment type="caution">
    <text evidence="1">The sequence shown here is derived from an EMBL/GenBank/DDBJ whole genome shotgun (WGS) entry which is preliminary data.</text>
</comment>
<protein>
    <submittedName>
        <fullName evidence="1">Uncharacterized protein DUF4088</fullName>
    </submittedName>
</protein>
<dbReference type="Proteomes" id="UP000318141">
    <property type="component" value="Unassembled WGS sequence"/>
</dbReference>
<dbReference type="AlphaFoldDB" id="A0A562B325"/>
<accession>A0A562B325</accession>
<proteinExistence type="predicted"/>
<sequence>MTHEITLSLPREAAEKLRGEFDHFVRLSTGLDRQFVPPTFEDFLRARVMHQEGPLTERAVTRLLTGGEYAWAKRVFEKQLPHAMANLMRDAPRFGFGLAVRPDWAAAERVQQARKWAVEILDQAGADAALADTLAEQIAAAATDVRTIEEQMQTPAWRVADSLRRRVYDLLYLVQTERATSAALARLGELRAMMGLALEYGSVDADEAGRVMAQIQHARPQLFRDDPDDVFARLAAWLRRVFKPMLAPASSVETDRAARSE</sequence>
<name>A0A562B325_9BURK</name>
<gene>
    <name evidence="1" type="ORF">L602_006400000020</name>
</gene>
<dbReference type="EMBL" id="VLJN01000061">
    <property type="protein sequence ID" value="TWG79449.1"/>
    <property type="molecule type" value="Genomic_DNA"/>
</dbReference>
<reference evidence="1 2" key="1">
    <citation type="submission" date="2019-07" db="EMBL/GenBank/DDBJ databases">
        <title>Genome sequencing of lignin-degrading bacterial isolates.</title>
        <authorList>
            <person name="Gladden J."/>
        </authorList>
    </citation>
    <scope>NUCLEOTIDE SEQUENCE [LARGE SCALE GENOMIC DNA]</scope>
    <source>
        <strain evidence="1 2">J11</strain>
    </source>
</reference>
<keyword evidence="2" id="KW-1185">Reference proteome</keyword>
<dbReference type="Pfam" id="PF13317">
    <property type="entry name" value="DUF4088"/>
    <property type="match status" value="1"/>
</dbReference>